<gene>
    <name evidence="1" type="ORF">AWB78_06488</name>
</gene>
<organism evidence="1 2">
    <name type="scientific">Caballeronia calidae</name>
    <dbReference type="NCBI Taxonomy" id="1777139"/>
    <lineage>
        <taxon>Bacteria</taxon>
        <taxon>Pseudomonadati</taxon>
        <taxon>Pseudomonadota</taxon>
        <taxon>Betaproteobacteria</taxon>
        <taxon>Burkholderiales</taxon>
        <taxon>Burkholderiaceae</taxon>
        <taxon>Caballeronia</taxon>
    </lineage>
</organism>
<dbReference type="RefSeq" id="WP_062610603.1">
    <property type="nucleotide sequence ID" value="NZ_FCOX02000052.1"/>
</dbReference>
<sequence length="98" mass="11126">MDDEQKHPLQHVYVDDAGEPRFQKNAIVEYLLTHGSIRFDQILLMDFSLADREQIAQQLGYSVRGFSDLHWVSEEADRAAGSAAIYAIIESKKEGDTE</sequence>
<comment type="caution">
    <text evidence="1">The sequence shown here is derived from an EMBL/GenBank/DDBJ whole genome shotgun (WGS) entry which is preliminary data.</text>
</comment>
<dbReference type="OrthoDB" id="9135115at2"/>
<dbReference type="Proteomes" id="UP000071859">
    <property type="component" value="Unassembled WGS sequence"/>
</dbReference>
<accession>A0A158E843</accession>
<protein>
    <submittedName>
        <fullName evidence="1">Uncharacterized protein</fullName>
    </submittedName>
</protein>
<dbReference type="AlphaFoldDB" id="A0A158E843"/>
<name>A0A158E843_9BURK</name>
<evidence type="ECO:0000313" key="1">
    <source>
        <dbReference type="EMBL" id="SAL03042.1"/>
    </source>
</evidence>
<evidence type="ECO:0000313" key="2">
    <source>
        <dbReference type="Proteomes" id="UP000071859"/>
    </source>
</evidence>
<keyword evidence="2" id="KW-1185">Reference proteome</keyword>
<proteinExistence type="predicted"/>
<reference evidence="1" key="1">
    <citation type="submission" date="2016-01" db="EMBL/GenBank/DDBJ databases">
        <authorList>
            <person name="Peeters C."/>
        </authorList>
    </citation>
    <scope>NUCLEOTIDE SEQUENCE</scope>
    <source>
        <strain evidence="1">LMG 29321</strain>
    </source>
</reference>
<dbReference type="EMBL" id="FCOX02000052">
    <property type="protein sequence ID" value="SAL03042.1"/>
    <property type="molecule type" value="Genomic_DNA"/>
</dbReference>